<keyword evidence="1" id="KW-0812">Transmembrane</keyword>
<evidence type="ECO:0000256" key="1">
    <source>
        <dbReference type="SAM" id="Phobius"/>
    </source>
</evidence>
<evidence type="ECO:0000313" key="3">
    <source>
        <dbReference type="Proteomes" id="UP000320593"/>
    </source>
</evidence>
<gene>
    <name evidence="2" type="ORF">JM93_04084</name>
</gene>
<feature type="transmembrane region" description="Helical" evidence="1">
    <location>
        <begin position="98"/>
        <end position="119"/>
    </location>
</feature>
<feature type="transmembrane region" description="Helical" evidence="1">
    <location>
        <begin position="71"/>
        <end position="91"/>
    </location>
</feature>
<protein>
    <submittedName>
        <fullName evidence="2">Uncharacterized protein</fullName>
    </submittedName>
</protein>
<keyword evidence="3" id="KW-1185">Reference proteome</keyword>
<accession>A0A562SFB7</accession>
<feature type="transmembrane region" description="Helical" evidence="1">
    <location>
        <begin position="131"/>
        <end position="153"/>
    </location>
</feature>
<name>A0A562SFB7_9HYPH</name>
<reference evidence="2 3" key="1">
    <citation type="submission" date="2019-07" db="EMBL/GenBank/DDBJ databases">
        <title>Genomic Encyclopedia of Archaeal and Bacterial Type Strains, Phase II (KMG-II): from individual species to whole genera.</title>
        <authorList>
            <person name="Goeker M."/>
        </authorList>
    </citation>
    <scope>NUCLEOTIDE SEQUENCE [LARGE SCALE GENOMIC DNA]</scope>
    <source>
        <strain evidence="2 3">ATCC BAA-252</strain>
    </source>
</reference>
<comment type="caution">
    <text evidence="2">The sequence shown here is derived from an EMBL/GenBank/DDBJ whole genome shotgun (WGS) entry which is preliminary data.</text>
</comment>
<keyword evidence="1" id="KW-1133">Transmembrane helix</keyword>
<organism evidence="2 3">
    <name type="scientific">Roseibium hamelinense</name>
    <dbReference type="NCBI Taxonomy" id="150831"/>
    <lineage>
        <taxon>Bacteria</taxon>
        <taxon>Pseudomonadati</taxon>
        <taxon>Pseudomonadota</taxon>
        <taxon>Alphaproteobacteria</taxon>
        <taxon>Hyphomicrobiales</taxon>
        <taxon>Stappiaceae</taxon>
        <taxon>Roseibium</taxon>
    </lineage>
</organism>
<dbReference type="AlphaFoldDB" id="A0A562SFB7"/>
<proteinExistence type="predicted"/>
<dbReference type="RefSeq" id="WP_208995360.1">
    <property type="nucleotide sequence ID" value="NZ_SMLY01000079.1"/>
</dbReference>
<evidence type="ECO:0000313" key="2">
    <source>
        <dbReference type="EMBL" id="TWI79972.1"/>
    </source>
</evidence>
<dbReference type="EMBL" id="VLLF01000012">
    <property type="protein sequence ID" value="TWI79972.1"/>
    <property type="molecule type" value="Genomic_DNA"/>
</dbReference>
<sequence length="162" mass="17363">MSCSQKAASAAGRWTVTAAKPIKKLVLLPDRSSSPTIDLSHGGQMISRSHSIAIAAKHPAMMTMSETWIDLFGVSGLFNPIALMIGVYLGWHANQVSKIWIAGFAAAALSLIAETAWSFTGLPHPIDQDAGALAMFPFRFVAGAVAAALAYRVRRMRGERPR</sequence>
<keyword evidence="1" id="KW-0472">Membrane</keyword>
<dbReference type="Proteomes" id="UP000320593">
    <property type="component" value="Unassembled WGS sequence"/>
</dbReference>